<dbReference type="InterPro" id="IPR029070">
    <property type="entry name" value="Chitinase_insertion_sf"/>
</dbReference>
<name>A0AAW0CSE5_9AGAR</name>
<dbReference type="InterPro" id="IPR017853">
    <property type="entry name" value="GH"/>
</dbReference>
<feature type="compositionally biased region" description="Pro residues" evidence="1">
    <location>
        <begin position="390"/>
        <end position="402"/>
    </location>
</feature>
<keyword evidence="4" id="KW-1185">Reference proteome</keyword>
<dbReference type="InterPro" id="IPR001223">
    <property type="entry name" value="Glyco_hydro18_cat"/>
</dbReference>
<dbReference type="PANTHER" id="PTHR11177">
    <property type="entry name" value="CHITINASE"/>
    <property type="match status" value="1"/>
</dbReference>
<feature type="region of interest" description="Disordered" evidence="1">
    <location>
        <begin position="313"/>
        <end position="345"/>
    </location>
</feature>
<dbReference type="PANTHER" id="PTHR11177:SF333">
    <property type="entry name" value="CHITINASE"/>
    <property type="match status" value="1"/>
</dbReference>
<dbReference type="Pfam" id="PF00704">
    <property type="entry name" value="Glyco_hydro_18"/>
    <property type="match status" value="1"/>
</dbReference>
<accession>A0AAW0CSE5</accession>
<evidence type="ECO:0000313" key="4">
    <source>
        <dbReference type="Proteomes" id="UP001383192"/>
    </source>
</evidence>
<dbReference type="Gene3D" id="3.20.20.80">
    <property type="entry name" value="Glycosidases"/>
    <property type="match status" value="1"/>
</dbReference>
<proteinExistence type="predicted"/>
<comment type="caution">
    <text evidence="3">The sequence shown here is derived from an EMBL/GenBank/DDBJ whole genome shotgun (WGS) entry which is preliminary data.</text>
</comment>
<evidence type="ECO:0000259" key="2">
    <source>
        <dbReference type="PROSITE" id="PS51910"/>
    </source>
</evidence>
<evidence type="ECO:0000313" key="3">
    <source>
        <dbReference type="EMBL" id="KAK7041728.1"/>
    </source>
</evidence>
<feature type="domain" description="GH18" evidence="2">
    <location>
        <begin position="1"/>
        <end position="134"/>
    </location>
</feature>
<sequence length="904" mass="95889">METSALLYLRAGIDLSKVNLGLAWYGRTYHVADSSCTGYNCTMTGGGFPGDCSVTSGYLTQFEIDGLLNTGISPTLDNPSQTYWFNDQGALITFDQDDTWNAKTNFATTRCFGGTFIWSVDQRTDNLADGGGSGSGSGAGGQYTQLTWNPNPYPSSGARSETFVQSAGNFPTIITSVVNQQTRTVTDTAVIPAHTSTDTQWTSVGGTITSTVVTTQVPASTITRVRTLTSTSVVSLTSTVSKSSTVVIIPVPTVTTTVTIEGLVITLASGGTPVNSPLPTYISMPSAVTPTWTFNILPPPDATSVTFTAPLTSSPTWSSTVRVPPKSTDPPATVTGPPGSHDDRCDSGSNIFELLFNHVIDGCMPAIVGIRGGITPTPIKPPGWTGPWSDPHPLPTGPPPGPGEGDPTTTEQTTTTSSTSTTSICALQTQPPYDLPSDPENGDDEDSNLRKRTQGAIHRARANGRSINVNTCSIHVTNQNQVNLGAGTYLTVGSSPNLRLQSYAVGSRPQDGAVIQEHIFELRYIDDFFGKRMSPVTGCSWIQNNVFSVNRDNGQNLGEALLDAIDTTANMVWADEPMNQAKSNVVGNTRGGPNEPPQMESVDIIGDFDGDDNLIYNVEFFIRSIAALGEYFGTTSNIFRATAQRVQTLLSEVTPDSVPDQTQSLPMIFNSWLSGVVSGYPNGCTTRANNIWNYYKEHMEIIADEEQVNVPVCFAVYNTYGRLRVPFTPSSFNFQSLLPNAPRHPGCNVPGTTGTVGYFVQNNFVTHLTQQRVLGAGNTDFYALGSGARLSPGQSRWQAIDFGSVPGTSSSCANVYAVNDFVPTNAQPATTVNIAFQCGTATGRRNANFAFVLNGQGLGCAKYETGHAGGTTVTLLCAVNQGSALACAQASGGNAAAIQMAFVP</sequence>
<dbReference type="EMBL" id="JAYKXP010000032">
    <property type="protein sequence ID" value="KAK7041728.1"/>
    <property type="molecule type" value="Genomic_DNA"/>
</dbReference>
<gene>
    <name evidence="3" type="ORF">VNI00_009017</name>
</gene>
<evidence type="ECO:0000256" key="1">
    <source>
        <dbReference type="SAM" id="MobiDB-lite"/>
    </source>
</evidence>
<dbReference type="SUPFAM" id="SSF54556">
    <property type="entry name" value="Chitinase insertion domain"/>
    <property type="match status" value="1"/>
</dbReference>
<feature type="compositionally biased region" description="Low complexity" evidence="1">
    <location>
        <begin position="378"/>
        <end position="387"/>
    </location>
</feature>
<dbReference type="AlphaFoldDB" id="A0AAW0CSE5"/>
<dbReference type="PROSITE" id="PS51910">
    <property type="entry name" value="GH18_2"/>
    <property type="match status" value="1"/>
</dbReference>
<feature type="compositionally biased region" description="Low complexity" evidence="1">
    <location>
        <begin position="405"/>
        <end position="423"/>
    </location>
</feature>
<dbReference type="SUPFAM" id="SSF51445">
    <property type="entry name" value="(Trans)glycosidases"/>
    <property type="match status" value="1"/>
</dbReference>
<dbReference type="GO" id="GO:0005975">
    <property type="term" value="P:carbohydrate metabolic process"/>
    <property type="evidence" value="ECO:0007669"/>
    <property type="project" value="InterPro"/>
</dbReference>
<dbReference type="Gene3D" id="3.10.50.10">
    <property type="match status" value="1"/>
</dbReference>
<dbReference type="Proteomes" id="UP001383192">
    <property type="component" value="Unassembled WGS sequence"/>
</dbReference>
<dbReference type="InterPro" id="IPR050314">
    <property type="entry name" value="Glycosyl_Hydrlase_18"/>
</dbReference>
<feature type="region of interest" description="Disordered" evidence="1">
    <location>
        <begin position="378"/>
        <end position="453"/>
    </location>
</feature>
<organism evidence="3 4">
    <name type="scientific">Paramarasmius palmivorus</name>
    <dbReference type="NCBI Taxonomy" id="297713"/>
    <lineage>
        <taxon>Eukaryota</taxon>
        <taxon>Fungi</taxon>
        <taxon>Dikarya</taxon>
        <taxon>Basidiomycota</taxon>
        <taxon>Agaricomycotina</taxon>
        <taxon>Agaricomycetes</taxon>
        <taxon>Agaricomycetidae</taxon>
        <taxon>Agaricales</taxon>
        <taxon>Marasmiineae</taxon>
        <taxon>Marasmiaceae</taxon>
        <taxon>Paramarasmius</taxon>
    </lineage>
</organism>
<reference evidence="3 4" key="1">
    <citation type="submission" date="2024-01" db="EMBL/GenBank/DDBJ databases">
        <title>A draft genome for a cacao thread blight-causing isolate of Paramarasmius palmivorus.</title>
        <authorList>
            <person name="Baruah I.K."/>
            <person name="Bukari Y."/>
            <person name="Amoako-Attah I."/>
            <person name="Meinhardt L.W."/>
            <person name="Bailey B.A."/>
            <person name="Cohen S.P."/>
        </authorList>
    </citation>
    <scope>NUCLEOTIDE SEQUENCE [LARGE SCALE GENOMIC DNA]</scope>
    <source>
        <strain evidence="3 4">GH-12</strain>
    </source>
</reference>
<protein>
    <recommendedName>
        <fullName evidence="2">GH18 domain-containing protein</fullName>
    </recommendedName>
</protein>